<dbReference type="GO" id="GO:0003960">
    <property type="term" value="F:quinone reductase (NADPH) activity"/>
    <property type="evidence" value="ECO:0007669"/>
    <property type="project" value="TreeGrafter"/>
</dbReference>
<dbReference type="KEGG" id="fso:Fsol_00534"/>
<proteinExistence type="predicted"/>
<evidence type="ECO:0000256" key="1">
    <source>
        <dbReference type="ARBA" id="ARBA00022857"/>
    </source>
</evidence>
<keyword evidence="2" id="KW-0560">Oxidoreductase</keyword>
<protein>
    <submittedName>
        <fullName evidence="3">Quinone oxidoreductase 1</fullName>
    </submittedName>
</protein>
<dbReference type="GO" id="GO:0035925">
    <property type="term" value="F:mRNA 3'-UTR AU-rich region binding"/>
    <property type="evidence" value="ECO:0007669"/>
    <property type="project" value="TreeGrafter"/>
</dbReference>
<gene>
    <name evidence="3" type="ORF">Fsol_00534</name>
</gene>
<keyword evidence="1" id="KW-0521">NADP</keyword>
<dbReference type="SUPFAM" id="SSF51735">
    <property type="entry name" value="NAD(P)-binding Rossmann-fold domains"/>
    <property type="match status" value="1"/>
</dbReference>
<keyword evidence="4" id="KW-1185">Reference proteome</keyword>
<accession>A0A2U8BSI8</accession>
<dbReference type="AlphaFoldDB" id="A0A2U8BSI8"/>
<name>A0A2U8BSI8_9RICK</name>
<dbReference type="OrthoDB" id="9805883at2"/>
<dbReference type="GO" id="GO:0005829">
    <property type="term" value="C:cytosol"/>
    <property type="evidence" value="ECO:0007669"/>
    <property type="project" value="TreeGrafter"/>
</dbReference>
<dbReference type="InterPro" id="IPR036291">
    <property type="entry name" value="NAD(P)-bd_dom_sf"/>
</dbReference>
<dbReference type="Proteomes" id="UP000244519">
    <property type="component" value="Chromosome"/>
</dbReference>
<dbReference type="PANTHER" id="PTHR48106">
    <property type="entry name" value="QUINONE OXIDOREDUCTASE PIG3-RELATED"/>
    <property type="match status" value="1"/>
</dbReference>
<evidence type="ECO:0000256" key="2">
    <source>
        <dbReference type="ARBA" id="ARBA00023002"/>
    </source>
</evidence>
<dbReference type="PANTHER" id="PTHR48106:SF13">
    <property type="entry name" value="QUINONE OXIDOREDUCTASE-RELATED"/>
    <property type="match status" value="1"/>
</dbReference>
<reference evidence="3 4" key="1">
    <citation type="journal article" date="2018" name="Genome Biol. Evol.">
        <title>The Genome Sequence of "Candidatus Fokinia solitaria": Insights on Reductive Evolution in Rickettsiales.</title>
        <authorList>
            <person name="Floriano A.M."/>
            <person name="Castelli M."/>
            <person name="Krenek S."/>
            <person name="Berendonk T.U."/>
            <person name="Bazzocchi C."/>
            <person name="Petroni G."/>
            <person name="Sassera D."/>
        </authorList>
    </citation>
    <scope>NUCLEOTIDE SEQUENCE [LARGE SCALE GENOMIC DNA]</scope>
    <source>
        <strain evidence="3">Rio ETE_ALG 3VII</strain>
    </source>
</reference>
<evidence type="ECO:0000313" key="4">
    <source>
        <dbReference type="Proteomes" id="UP000244519"/>
    </source>
</evidence>
<dbReference type="SUPFAM" id="SSF50129">
    <property type="entry name" value="GroES-like"/>
    <property type="match status" value="1"/>
</dbReference>
<dbReference type="Gene3D" id="3.90.180.10">
    <property type="entry name" value="Medium-chain alcohol dehydrogenases, catalytic domain"/>
    <property type="match status" value="1"/>
</dbReference>
<dbReference type="Gene3D" id="3.40.50.720">
    <property type="entry name" value="NAD(P)-binding Rossmann-like Domain"/>
    <property type="match status" value="1"/>
</dbReference>
<dbReference type="EMBL" id="CP025989">
    <property type="protein sequence ID" value="AWD33326.1"/>
    <property type="molecule type" value="Genomic_DNA"/>
</dbReference>
<dbReference type="InterPro" id="IPR011032">
    <property type="entry name" value="GroES-like_sf"/>
</dbReference>
<sequence>MGYRFEAFYSGGSYGLRKVEDDTENVYAGRGILLENIAVSIEGLDISDVVSAKSENGLCIGHIGCGRITDLDMEAKAKFNVGDIVLYIKKSGKTLSKYVVLNASNILILPNWLQPNVAVSMFFKLIQAYILLAKVYIVFDGTVVLIHNATSAESIILGVIAQYAKAKKVIGVVKKGANISSEVRVGCNDFITLDDDSAFLSQIKNLTEYSGVHVTYDNMGTSSIPYSVNALLNFGTIVNYGSLGQPIDSIDVKLLQEKSLFFTKCSVLQYQFISQASFVLNMLYSFDLLAKKIASLPIEAVSADEVVSKFPSIIKAFVEDSSANSFVVTF</sequence>
<evidence type="ECO:0000313" key="3">
    <source>
        <dbReference type="EMBL" id="AWD33326.1"/>
    </source>
</evidence>
<dbReference type="GO" id="GO:0070402">
    <property type="term" value="F:NADPH binding"/>
    <property type="evidence" value="ECO:0007669"/>
    <property type="project" value="TreeGrafter"/>
</dbReference>
<organism evidence="3 4">
    <name type="scientific">Candidatus Fokinia solitaria</name>
    <dbReference type="NCBI Taxonomy" id="1802984"/>
    <lineage>
        <taxon>Bacteria</taxon>
        <taxon>Pseudomonadati</taxon>
        <taxon>Pseudomonadota</taxon>
        <taxon>Alphaproteobacteria</taxon>
        <taxon>Rickettsiales</taxon>
        <taxon>Candidatus Midichloriaceae</taxon>
        <taxon>Candidatus Fokinia</taxon>
    </lineage>
</organism>
<dbReference type="RefSeq" id="WP_108673343.1">
    <property type="nucleotide sequence ID" value="NZ_CP025989.1"/>
</dbReference>